<dbReference type="GO" id="GO:0016791">
    <property type="term" value="F:phosphatase activity"/>
    <property type="evidence" value="ECO:0007669"/>
    <property type="project" value="TreeGrafter"/>
</dbReference>
<evidence type="ECO:0000313" key="2">
    <source>
        <dbReference type="EMBL" id="KAA5606875.1"/>
    </source>
</evidence>
<dbReference type="InterPro" id="IPR004843">
    <property type="entry name" value="Calcineurin-like_PHP"/>
</dbReference>
<name>A0A5M6IGS3_9PROT</name>
<dbReference type="SUPFAM" id="SSF56300">
    <property type="entry name" value="Metallo-dependent phosphatases"/>
    <property type="match status" value="1"/>
</dbReference>
<dbReference type="Pfam" id="PF00149">
    <property type="entry name" value="Metallophos"/>
    <property type="match status" value="1"/>
</dbReference>
<feature type="domain" description="Calcineurin-like phosphoesterase" evidence="1">
    <location>
        <begin position="39"/>
        <end position="231"/>
    </location>
</feature>
<gene>
    <name evidence="2" type="ORF">F1188_02875</name>
</gene>
<dbReference type="RefSeq" id="WP_150060886.1">
    <property type="nucleotide sequence ID" value="NZ_JACHII010000003.1"/>
</dbReference>
<accession>A0A5M6IGS3</accession>
<evidence type="ECO:0000259" key="1">
    <source>
        <dbReference type="Pfam" id="PF00149"/>
    </source>
</evidence>
<dbReference type="EMBL" id="VWPJ01000002">
    <property type="protein sequence ID" value="KAA5606875.1"/>
    <property type="molecule type" value="Genomic_DNA"/>
</dbReference>
<keyword evidence="3" id="KW-1185">Reference proteome</keyword>
<dbReference type="OrthoDB" id="9807890at2"/>
<dbReference type="PANTHER" id="PTHR42850">
    <property type="entry name" value="METALLOPHOSPHOESTERASE"/>
    <property type="match status" value="1"/>
</dbReference>
<reference evidence="2 3" key="1">
    <citation type="submission" date="2019-09" db="EMBL/GenBank/DDBJ databases">
        <title>Genome sequence of Roseospira marina, one of the more divergent members of the non-sulfur purple photosynthetic bacterial family, the Rhodospirillaceae.</title>
        <authorList>
            <person name="Meyer T."/>
            <person name="Kyndt J."/>
        </authorList>
    </citation>
    <scope>NUCLEOTIDE SEQUENCE [LARGE SCALE GENOMIC DNA]</scope>
    <source>
        <strain evidence="2 3">DSM 15113</strain>
    </source>
</reference>
<organism evidence="2 3">
    <name type="scientific">Roseospira marina</name>
    <dbReference type="NCBI Taxonomy" id="140057"/>
    <lineage>
        <taxon>Bacteria</taxon>
        <taxon>Pseudomonadati</taxon>
        <taxon>Pseudomonadota</taxon>
        <taxon>Alphaproteobacteria</taxon>
        <taxon>Rhodospirillales</taxon>
        <taxon>Rhodospirillaceae</taxon>
        <taxon>Roseospira</taxon>
    </lineage>
</organism>
<dbReference type="InterPro" id="IPR050126">
    <property type="entry name" value="Ap4A_hydrolase"/>
</dbReference>
<comment type="caution">
    <text evidence="2">The sequence shown here is derived from an EMBL/GenBank/DDBJ whole genome shotgun (WGS) entry which is preliminary data.</text>
</comment>
<dbReference type="AlphaFoldDB" id="A0A5M6IGS3"/>
<dbReference type="Proteomes" id="UP000324065">
    <property type="component" value="Unassembled WGS sequence"/>
</dbReference>
<sequence>MTAVGHWFRRLTGAVTSTPGASTPGGMGGDGARTAEGVRVYAVGDIHGRADLLDRLNARIREDITAHADRTPLVVYLGDYVDRGQDSRAVLETLSGDPVPGVETRFLRGNHEDVMLAFMNDPVAAHAWLEFGGRQTLSAYGVPVPGATSEAILEDMATGMRAALPDRHAAFLRSLPLHTECGDYLFVHAGVRPGVPMSQQKPADLMYIREPFLSHRKPLSHMIVHGHHVTEHPVVRANRIGIDTGAFATGCLTCLVLDGTERAFITT</sequence>
<dbReference type="PANTHER" id="PTHR42850:SF4">
    <property type="entry name" value="ZINC-DEPENDENT ENDOPOLYPHOSPHATASE"/>
    <property type="match status" value="1"/>
</dbReference>
<dbReference type="GO" id="GO:0005737">
    <property type="term" value="C:cytoplasm"/>
    <property type="evidence" value="ECO:0007669"/>
    <property type="project" value="TreeGrafter"/>
</dbReference>
<dbReference type="InterPro" id="IPR029052">
    <property type="entry name" value="Metallo-depent_PP-like"/>
</dbReference>
<protein>
    <submittedName>
        <fullName evidence="2">Serine/threonine protein phosphatase</fullName>
    </submittedName>
</protein>
<evidence type="ECO:0000313" key="3">
    <source>
        <dbReference type="Proteomes" id="UP000324065"/>
    </source>
</evidence>
<dbReference type="GO" id="GO:0110154">
    <property type="term" value="P:RNA decapping"/>
    <property type="evidence" value="ECO:0007669"/>
    <property type="project" value="TreeGrafter"/>
</dbReference>
<dbReference type="GO" id="GO:0008803">
    <property type="term" value="F:bis(5'-nucleosyl)-tetraphosphatase (symmetrical) activity"/>
    <property type="evidence" value="ECO:0007669"/>
    <property type="project" value="TreeGrafter"/>
</dbReference>
<proteinExistence type="predicted"/>
<dbReference type="Gene3D" id="3.60.21.10">
    <property type="match status" value="1"/>
</dbReference>
<dbReference type="CDD" id="cd00144">
    <property type="entry name" value="MPP_PPP_family"/>
    <property type="match status" value="1"/>
</dbReference>